<dbReference type="HAMAP" id="MF_00373">
    <property type="entry name" value="Ribosomal_bL28"/>
    <property type="match status" value="1"/>
</dbReference>
<dbReference type="PANTHER" id="PTHR39080">
    <property type="entry name" value="50S RIBOSOMAL PROTEIN L28"/>
    <property type="match status" value="1"/>
</dbReference>
<reference evidence="6 7" key="1">
    <citation type="submission" date="2011-11" db="EMBL/GenBank/DDBJ databases">
        <title>The Noncontiguous Finished genome of Jonquetella anthropi DSM 22815.</title>
        <authorList>
            <consortium name="US DOE Joint Genome Institute (JGI-PGF)"/>
            <person name="Lucas S."/>
            <person name="Copeland A."/>
            <person name="Lapidus A."/>
            <person name="Glavina del Rio T."/>
            <person name="Dalin E."/>
            <person name="Tice H."/>
            <person name="Bruce D."/>
            <person name="Goodwin L."/>
            <person name="Pitluck S."/>
            <person name="Peters L."/>
            <person name="Mikhailova N."/>
            <person name="Held B."/>
            <person name="Kyrpides N."/>
            <person name="Mavromatis K."/>
            <person name="Ivanova N."/>
            <person name="Markowitz V."/>
            <person name="Cheng J.-F."/>
            <person name="Hugenholtz P."/>
            <person name="Woyke T."/>
            <person name="Wu D."/>
            <person name="Gronow S."/>
            <person name="Wellnitz S."/>
            <person name="Brambilla E."/>
            <person name="Klenk H.-P."/>
            <person name="Eisen J.A."/>
        </authorList>
    </citation>
    <scope>NUCLEOTIDE SEQUENCE [LARGE SCALE GENOMIC DNA]</scope>
    <source>
        <strain evidence="6 7">DSM 22815</strain>
    </source>
</reference>
<dbReference type="HOGENOM" id="CLU_064548_7_0_0"/>
<dbReference type="RefSeq" id="WP_008521004.1">
    <property type="nucleotide sequence ID" value="NZ_CM001376.1"/>
</dbReference>
<dbReference type="EMBL" id="CM001376">
    <property type="protein sequence ID" value="EHM13097.1"/>
    <property type="molecule type" value="Genomic_DNA"/>
</dbReference>
<dbReference type="GO" id="GO:0005840">
    <property type="term" value="C:ribosome"/>
    <property type="evidence" value="ECO:0007669"/>
    <property type="project" value="UniProtKB-KW"/>
</dbReference>
<dbReference type="InterPro" id="IPR001383">
    <property type="entry name" value="Ribosomal_bL28_bact-type"/>
</dbReference>
<accession>H0UK88</accession>
<dbReference type="GO" id="GO:0003735">
    <property type="term" value="F:structural constituent of ribosome"/>
    <property type="evidence" value="ECO:0007669"/>
    <property type="project" value="InterPro"/>
</dbReference>
<dbReference type="InterPro" id="IPR050096">
    <property type="entry name" value="Bacterial_rp_bL28"/>
</dbReference>
<dbReference type="STRING" id="885272.JonanDRAFT_0711"/>
<proteinExistence type="inferred from homology"/>
<dbReference type="InterPro" id="IPR037147">
    <property type="entry name" value="Ribosomal_bL28_sf"/>
</dbReference>
<dbReference type="SUPFAM" id="SSF143800">
    <property type="entry name" value="L28p-like"/>
    <property type="match status" value="1"/>
</dbReference>
<keyword evidence="2 5" id="KW-0689">Ribosomal protein</keyword>
<comment type="similarity">
    <text evidence="1 5">Belongs to the bacterial ribosomal protein bL28 family.</text>
</comment>
<protein>
    <recommendedName>
        <fullName evidence="4 5">Large ribosomal subunit protein bL28</fullName>
    </recommendedName>
</protein>
<dbReference type="AlphaFoldDB" id="H0UK88"/>
<dbReference type="NCBIfam" id="TIGR00009">
    <property type="entry name" value="L28"/>
    <property type="match status" value="1"/>
</dbReference>
<evidence type="ECO:0000313" key="6">
    <source>
        <dbReference type="EMBL" id="EHM13097.1"/>
    </source>
</evidence>
<evidence type="ECO:0000256" key="5">
    <source>
        <dbReference type="HAMAP-Rule" id="MF_00373"/>
    </source>
</evidence>
<evidence type="ECO:0000256" key="2">
    <source>
        <dbReference type="ARBA" id="ARBA00022980"/>
    </source>
</evidence>
<name>H0UK88_9BACT</name>
<dbReference type="GO" id="GO:0006412">
    <property type="term" value="P:translation"/>
    <property type="evidence" value="ECO:0007669"/>
    <property type="project" value="UniProtKB-UniRule"/>
</dbReference>
<dbReference type="InterPro" id="IPR034704">
    <property type="entry name" value="Ribosomal_bL28/bL31-like_sf"/>
</dbReference>
<gene>
    <name evidence="5" type="primary">rpmB</name>
    <name evidence="6" type="ORF">JonanDRAFT_0711</name>
</gene>
<dbReference type="eggNOG" id="COG0227">
    <property type="taxonomic scope" value="Bacteria"/>
</dbReference>
<evidence type="ECO:0000313" key="7">
    <source>
        <dbReference type="Proteomes" id="UP000003806"/>
    </source>
</evidence>
<dbReference type="Pfam" id="PF00830">
    <property type="entry name" value="Ribosomal_L28"/>
    <property type="match status" value="1"/>
</dbReference>
<evidence type="ECO:0000256" key="4">
    <source>
        <dbReference type="ARBA" id="ARBA00035174"/>
    </source>
</evidence>
<dbReference type="OrthoDB" id="9805609at2"/>
<organism evidence="6 7">
    <name type="scientific">Jonquetella anthropi DSM 22815</name>
    <dbReference type="NCBI Taxonomy" id="885272"/>
    <lineage>
        <taxon>Bacteria</taxon>
        <taxon>Thermotogati</taxon>
        <taxon>Synergistota</taxon>
        <taxon>Synergistia</taxon>
        <taxon>Synergistales</taxon>
        <taxon>Dethiosulfovibrionaceae</taxon>
        <taxon>Jonquetella</taxon>
    </lineage>
</organism>
<dbReference type="InterPro" id="IPR026569">
    <property type="entry name" value="Ribosomal_bL28"/>
</dbReference>
<dbReference type="PANTHER" id="PTHR39080:SF1">
    <property type="entry name" value="LARGE RIBOSOMAL SUBUNIT PROTEIN BL28A"/>
    <property type="match status" value="1"/>
</dbReference>
<evidence type="ECO:0000256" key="3">
    <source>
        <dbReference type="ARBA" id="ARBA00023274"/>
    </source>
</evidence>
<sequence length="68" mass="7563">MSKVCDCCGRGPATGNQISHSHRRTRRRWQINLQNVRVDLGAGETRKMKICAHCLRSGKVKRAATVSA</sequence>
<evidence type="ECO:0000256" key="1">
    <source>
        <dbReference type="ARBA" id="ARBA00008760"/>
    </source>
</evidence>
<dbReference type="Gene3D" id="2.30.170.40">
    <property type="entry name" value="Ribosomal protein L28/L24"/>
    <property type="match status" value="1"/>
</dbReference>
<dbReference type="GO" id="GO:1990904">
    <property type="term" value="C:ribonucleoprotein complex"/>
    <property type="evidence" value="ECO:0007669"/>
    <property type="project" value="UniProtKB-KW"/>
</dbReference>
<keyword evidence="3 5" id="KW-0687">Ribonucleoprotein</keyword>
<dbReference type="Proteomes" id="UP000003806">
    <property type="component" value="Chromosome"/>
</dbReference>
<keyword evidence="7" id="KW-1185">Reference proteome</keyword>